<dbReference type="InterPro" id="IPR039074">
    <property type="entry name" value="GGGP/HepGP_synthase_I"/>
</dbReference>
<dbReference type="EC" id="2.5.1.41" evidence="9"/>
<feature type="binding site" evidence="9">
    <location>
        <begin position="205"/>
        <end position="206"/>
    </location>
    <ligand>
        <name>sn-glycerol 1-phosphate</name>
        <dbReference type="ChEBI" id="CHEBI:57685"/>
    </ligand>
</feature>
<dbReference type="NCBIfam" id="TIGR01768">
    <property type="entry name" value="GGGP-family"/>
    <property type="match status" value="1"/>
</dbReference>
<dbReference type="InterPro" id="IPR010946">
    <property type="entry name" value="GGGP_synth"/>
</dbReference>
<keyword evidence="3 9" id="KW-0479">Metal-binding</keyword>
<dbReference type="InterPro" id="IPR008205">
    <property type="entry name" value="GGGP_HepGP_synthase"/>
</dbReference>
<proteinExistence type="inferred from homology"/>
<comment type="caution">
    <text evidence="10">The sequence shown here is derived from an EMBL/GenBank/DDBJ whole genome shotgun (WGS) entry which is preliminary data.</text>
</comment>
<name>A0A9D7XDD8_9BACT</name>
<dbReference type="NCBIfam" id="NF003198">
    <property type="entry name" value="PRK04169.1-2"/>
    <property type="match status" value="1"/>
</dbReference>
<dbReference type="SUPFAM" id="SSF51395">
    <property type="entry name" value="FMN-linked oxidoreductases"/>
    <property type="match status" value="1"/>
</dbReference>
<dbReference type="Pfam" id="PF01884">
    <property type="entry name" value="PcrB"/>
    <property type="match status" value="1"/>
</dbReference>
<dbReference type="HAMAP" id="MF_00112">
    <property type="entry name" value="GGGP_HepGP_synthase"/>
    <property type="match status" value="1"/>
</dbReference>
<dbReference type="GO" id="GO:0046474">
    <property type="term" value="P:glycerophospholipid biosynthetic process"/>
    <property type="evidence" value="ECO:0007669"/>
    <property type="project" value="UniProtKB-UniRule"/>
</dbReference>
<protein>
    <recommendedName>
        <fullName evidence="9">Geranylgeranylglyceryl phosphate synthase</fullName>
        <shortName evidence="9">GGGP synthase</shortName>
        <shortName evidence="9">GGGPS</shortName>
        <ecNumber evidence="9">2.5.1.41</ecNumber>
    </recommendedName>
    <alternativeName>
        <fullName evidence="9">(S)-3-O-geranylgeranylglyceryl phosphate synthase</fullName>
    </alternativeName>
    <alternativeName>
        <fullName evidence="9">Phosphoglycerol geranylgeranyltransferase</fullName>
    </alternativeName>
</protein>
<keyword evidence="2 9" id="KW-0808">Transferase</keyword>
<evidence type="ECO:0000256" key="8">
    <source>
        <dbReference type="ARBA" id="ARBA00047288"/>
    </source>
</evidence>
<comment type="function">
    <text evidence="9">Prenyltransferase that catalyzes the transfer of the geranylgeranyl moiety of geranylgeranyl diphosphate (GGPP) to the C3 hydroxyl of sn-glycerol-1-phosphate (G1P).</text>
</comment>
<evidence type="ECO:0000256" key="6">
    <source>
        <dbReference type="ARBA" id="ARBA00023209"/>
    </source>
</evidence>
<dbReference type="InterPro" id="IPR038597">
    <property type="entry name" value="GGGP/HepGP_synthase_sf"/>
</dbReference>
<evidence type="ECO:0000256" key="7">
    <source>
        <dbReference type="ARBA" id="ARBA00023264"/>
    </source>
</evidence>
<feature type="binding site" evidence="9">
    <location>
        <position position="25"/>
    </location>
    <ligand>
        <name>Mg(2+)</name>
        <dbReference type="ChEBI" id="CHEBI:18420"/>
    </ligand>
</feature>
<feature type="binding site" evidence="9">
    <location>
        <position position="54"/>
    </location>
    <ligand>
        <name>Mg(2+)</name>
        <dbReference type="ChEBI" id="CHEBI:18420"/>
    </ligand>
</feature>
<keyword evidence="6 9" id="KW-0594">Phospholipid biosynthesis</keyword>
<dbReference type="GO" id="GO:0000287">
    <property type="term" value="F:magnesium ion binding"/>
    <property type="evidence" value="ECO:0007669"/>
    <property type="project" value="UniProtKB-UniRule"/>
</dbReference>
<evidence type="ECO:0000256" key="5">
    <source>
        <dbReference type="ARBA" id="ARBA00023098"/>
    </source>
</evidence>
<dbReference type="PANTHER" id="PTHR40029">
    <property type="match status" value="1"/>
</dbReference>
<dbReference type="PANTHER" id="PTHR40029:SF2">
    <property type="entry name" value="HEPTAPRENYLGLYCERYL PHOSPHATE SYNTHASE"/>
    <property type="match status" value="1"/>
</dbReference>
<feature type="binding site" evidence="9">
    <location>
        <begin position="227"/>
        <end position="228"/>
    </location>
    <ligand>
        <name>sn-glycerol 1-phosphate</name>
        <dbReference type="ChEBI" id="CHEBI:57685"/>
    </ligand>
</feature>
<dbReference type="NCBIfam" id="TIGR01769">
    <property type="entry name" value="GGGP"/>
    <property type="match status" value="1"/>
</dbReference>
<dbReference type="Gene3D" id="3.20.20.390">
    <property type="entry name" value="FMN-linked oxidoreductases"/>
    <property type="match status" value="1"/>
</dbReference>
<feature type="binding site" evidence="9">
    <location>
        <begin position="174"/>
        <end position="180"/>
    </location>
    <ligand>
        <name>sn-glycerol 1-phosphate</name>
        <dbReference type="ChEBI" id="CHEBI:57685"/>
    </ligand>
</feature>
<accession>A0A9D7XDD8</accession>
<dbReference type="GO" id="GO:0005737">
    <property type="term" value="C:cytoplasm"/>
    <property type="evidence" value="ECO:0007669"/>
    <property type="project" value="InterPro"/>
</dbReference>
<evidence type="ECO:0000256" key="1">
    <source>
        <dbReference type="ARBA" id="ARBA00022516"/>
    </source>
</evidence>
<sequence length="255" mass="27614">MSNYLVNSLAKKRSIGIKSLAILIDPDHLKVKNLEIILLEAQKCQVDYFFVGGSLILQDRLEESIKLIRELTKTPIILFPGSGFQISQQADALLFLSLVSGRNADFLIGKQVEIAPKLYHTKLEIIPTAYLLIDGKKSNTAAYISQTQPIPRDKPEIAVATVLAAQFLGMKLVYLDAGSGALKLVSEEMISKVSNVIDMPLIVGGGIKDGLSATRVLNAGADLIVVGNAIEENPKLIQEMSHAVHGGNPVELMTN</sequence>
<comment type="cofactor">
    <cofactor evidence="9">
        <name>Mg(2+)</name>
        <dbReference type="ChEBI" id="CHEBI:18420"/>
    </cofactor>
</comment>
<comment type="similarity">
    <text evidence="9">Belongs to the GGGP/HepGP synthase family. Group II subfamily.</text>
</comment>
<keyword evidence="5 9" id="KW-0443">Lipid metabolism</keyword>
<evidence type="ECO:0000256" key="4">
    <source>
        <dbReference type="ARBA" id="ARBA00022842"/>
    </source>
</evidence>
<comment type="caution">
    <text evidence="9">Lacks conserved residue(s) required for the propagation of feature annotation.</text>
</comment>
<dbReference type="GO" id="GO:0047294">
    <property type="term" value="F:phosphoglycerol geranylgeranyltransferase activity"/>
    <property type="evidence" value="ECO:0007669"/>
    <property type="project" value="UniProtKB-UniRule"/>
</dbReference>
<evidence type="ECO:0000313" key="11">
    <source>
        <dbReference type="Proteomes" id="UP000808349"/>
    </source>
</evidence>
<dbReference type="CDD" id="cd02812">
    <property type="entry name" value="PcrB_like"/>
    <property type="match status" value="1"/>
</dbReference>
<keyword evidence="1 9" id="KW-0444">Lipid biosynthesis</keyword>
<reference evidence="10 11" key="1">
    <citation type="submission" date="2020-10" db="EMBL/GenBank/DDBJ databases">
        <title>Connecting structure to function with the recovery of over 1000 high-quality activated sludge metagenome-assembled genomes encoding full-length rRNA genes using long-read sequencing.</title>
        <authorList>
            <person name="Singleton C.M."/>
            <person name="Petriglieri F."/>
            <person name="Kristensen J.M."/>
            <person name="Kirkegaard R.H."/>
            <person name="Michaelsen T.Y."/>
            <person name="Andersen M.H."/>
            <person name="Karst S.M."/>
            <person name="Dueholm M.S."/>
            <person name="Nielsen P.H."/>
            <person name="Albertsen M."/>
        </authorList>
    </citation>
    <scope>NUCLEOTIDE SEQUENCE [LARGE SCALE GENOMIC DNA]</scope>
    <source>
        <strain evidence="10">Ribe_18-Q3-R11-54_BAT3C.373</strain>
    </source>
</reference>
<dbReference type="Proteomes" id="UP000808349">
    <property type="component" value="Unassembled WGS sequence"/>
</dbReference>
<organism evidence="10 11">
    <name type="scientific">Candidatus Defluviibacterium haderslevense</name>
    <dbReference type="NCBI Taxonomy" id="2981993"/>
    <lineage>
        <taxon>Bacteria</taxon>
        <taxon>Pseudomonadati</taxon>
        <taxon>Bacteroidota</taxon>
        <taxon>Saprospiria</taxon>
        <taxon>Saprospirales</taxon>
        <taxon>Saprospiraceae</taxon>
        <taxon>Candidatus Defluviibacterium</taxon>
    </lineage>
</organism>
<keyword evidence="7 9" id="KW-1208">Phospholipid metabolism</keyword>
<dbReference type="AlphaFoldDB" id="A0A9D7XDD8"/>
<evidence type="ECO:0000256" key="2">
    <source>
        <dbReference type="ARBA" id="ARBA00022679"/>
    </source>
</evidence>
<keyword evidence="4 9" id="KW-0460">Magnesium</keyword>
<evidence type="ECO:0000256" key="9">
    <source>
        <dbReference type="HAMAP-Rule" id="MF_00112"/>
    </source>
</evidence>
<comment type="catalytic activity">
    <reaction evidence="8 9">
        <text>sn-glycerol 1-phosphate + (2E,6E,10E)-geranylgeranyl diphosphate = sn-3-O-(geranylgeranyl)glycerol 1-phosphate + diphosphate</text>
        <dbReference type="Rhea" id="RHEA:23404"/>
        <dbReference type="ChEBI" id="CHEBI:33019"/>
        <dbReference type="ChEBI" id="CHEBI:57677"/>
        <dbReference type="ChEBI" id="CHEBI:57685"/>
        <dbReference type="ChEBI" id="CHEBI:58756"/>
        <dbReference type="EC" id="2.5.1.41"/>
    </reaction>
</comment>
<evidence type="ECO:0000313" key="10">
    <source>
        <dbReference type="EMBL" id="MBK9716456.1"/>
    </source>
</evidence>
<gene>
    <name evidence="10" type="ORF">IPO85_02830</name>
</gene>
<evidence type="ECO:0000256" key="3">
    <source>
        <dbReference type="ARBA" id="ARBA00022723"/>
    </source>
</evidence>
<dbReference type="GO" id="GO:0120536">
    <property type="term" value="F:heptaprenylglyceryl phosphate synthase activity"/>
    <property type="evidence" value="ECO:0007669"/>
    <property type="project" value="UniProtKB-ARBA"/>
</dbReference>
<dbReference type="EMBL" id="JADKFW010000004">
    <property type="protein sequence ID" value="MBK9716456.1"/>
    <property type="molecule type" value="Genomic_DNA"/>
</dbReference>